<dbReference type="AlphaFoldDB" id="A0A4Q0VSC0"/>
<evidence type="ECO:0000256" key="1">
    <source>
        <dbReference type="SAM" id="Phobius"/>
    </source>
</evidence>
<organism evidence="2 3">
    <name type="scientific">Anaerobacillus alkaliphilus</name>
    <dbReference type="NCBI Taxonomy" id="1548597"/>
    <lineage>
        <taxon>Bacteria</taxon>
        <taxon>Bacillati</taxon>
        <taxon>Bacillota</taxon>
        <taxon>Bacilli</taxon>
        <taxon>Bacillales</taxon>
        <taxon>Bacillaceae</taxon>
        <taxon>Anaerobacillus</taxon>
    </lineage>
</organism>
<proteinExistence type="predicted"/>
<gene>
    <name evidence="2" type="ORF">DS745_13545</name>
</gene>
<keyword evidence="1" id="KW-0812">Transmembrane</keyword>
<sequence length="65" mass="7745">MIEIEYRLLGFLPQMATFVIAVGLIISLLIIQRVNDWVNEKVKLPWMEETNLQQRKRMEQRKGSE</sequence>
<dbReference type="RefSeq" id="WP_129078754.1">
    <property type="nucleotide sequence ID" value="NZ_QOUX01000042.1"/>
</dbReference>
<comment type="caution">
    <text evidence="2">The sequence shown here is derived from an EMBL/GenBank/DDBJ whole genome shotgun (WGS) entry which is preliminary data.</text>
</comment>
<reference evidence="2 3" key="1">
    <citation type="journal article" date="2019" name="Int. J. Syst. Evol. Microbiol.">
        <title>Anaerobacillus alkaliphilus sp. nov., a novel alkaliphilic and moderately halophilic bacterium.</title>
        <authorList>
            <person name="Borsodi A.K."/>
            <person name="Aszalos J.M."/>
            <person name="Bihari P."/>
            <person name="Nagy I."/>
            <person name="Schumann P."/>
            <person name="Sproer C."/>
            <person name="Kovacs A.L."/>
            <person name="Boka K."/>
            <person name="Dobosy P."/>
            <person name="Ovari M."/>
            <person name="Szili-Kovacs T."/>
            <person name="Toth E."/>
        </authorList>
    </citation>
    <scope>NUCLEOTIDE SEQUENCE [LARGE SCALE GENOMIC DNA]</scope>
    <source>
        <strain evidence="2 3">B16-10</strain>
    </source>
</reference>
<dbReference type="EMBL" id="QOUX01000042">
    <property type="protein sequence ID" value="RXI99898.1"/>
    <property type="molecule type" value="Genomic_DNA"/>
</dbReference>
<keyword evidence="3" id="KW-1185">Reference proteome</keyword>
<dbReference type="OrthoDB" id="2942864at2"/>
<evidence type="ECO:0000313" key="3">
    <source>
        <dbReference type="Proteomes" id="UP000290649"/>
    </source>
</evidence>
<keyword evidence="1" id="KW-1133">Transmembrane helix</keyword>
<feature type="transmembrane region" description="Helical" evidence="1">
    <location>
        <begin position="12"/>
        <end position="31"/>
    </location>
</feature>
<protein>
    <submittedName>
        <fullName evidence="2">Uncharacterized protein</fullName>
    </submittedName>
</protein>
<accession>A0A4Q0VSC0</accession>
<dbReference type="Proteomes" id="UP000290649">
    <property type="component" value="Unassembled WGS sequence"/>
</dbReference>
<keyword evidence="1" id="KW-0472">Membrane</keyword>
<name>A0A4Q0VSC0_9BACI</name>
<evidence type="ECO:0000313" key="2">
    <source>
        <dbReference type="EMBL" id="RXI99898.1"/>
    </source>
</evidence>